<keyword evidence="2" id="KW-1185">Reference proteome</keyword>
<protein>
    <submittedName>
        <fullName evidence="3">Uncharacterized protein LOC106477126</fullName>
    </submittedName>
</protein>
<feature type="non-terminal residue" evidence="3">
    <location>
        <position position="223"/>
    </location>
</feature>
<accession>A0ABM1RYQ8</accession>
<sequence>MEGLELETSQSRNQSTSKAYFHEAPTITDDSRLKPSSEIQRKAKKPPPVPEKPKCLPPETINRKVSVERNKTTGNGKNESTNVLSCGSLEEASSDSSSENEMFVDDLEQLKAEVEAASTPSEDQIQDNRIMNEAENLPAGIAISRSSDTSHLTAASDEDNFKSREVIDNEPTSDYTQVLDSIICDDQIHKVVVNRPSLTTDTSQELESEVIILLYVFNVCAAC</sequence>
<feature type="compositionally biased region" description="Polar residues" evidence="1">
    <location>
        <begin position="72"/>
        <end position="84"/>
    </location>
</feature>
<feature type="region of interest" description="Disordered" evidence="1">
    <location>
        <begin position="1"/>
        <end position="101"/>
    </location>
</feature>
<dbReference type="Proteomes" id="UP000694941">
    <property type="component" value="Unplaced"/>
</dbReference>
<gene>
    <name evidence="3" type="primary">LOC106477126</name>
</gene>
<dbReference type="RefSeq" id="XP_022236513.1">
    <property type="nucleotide sequence ID" value="XM_022380805.1"/>
</dbReference>
<feature type="compositionally biased region" description="Basic and acidic residues" evidence="1">
    <location>
        <begin position="61"/>
        <end position="71"/>
    </location>
</feature>
<dbReference type="GeneID" id="106477126"/>
<proteinExistence type="predicted"/>
<organism evidence="2 3">
    <name type="scientific">Limulus polyphemus</name>
    <name type="common">Atlantic horseshoe crab</name>
    <dbReference type="NCBI Taxonomy" id="6850"/>
    <lineage>
        <taxon>Eukaryota</taxon>
        <taxon>Metazoa</taxon>
        <taxon>Ecdysozoa</taxon>
        <taxon>Arthropoda</taxon>
        <taxon>Chelicerata</taxon>
        <taxon>Merostomata</taxon>
        <taxon>Xiphosura</taxon>
        <taxon>Limulidae</taxon>
        <taxon>Limulus</taxon>
    </lineage>
</organism>
<evidence type="ECO:0000313" key="2">
    <source>
        <dbReference type="Proteomes" id="UP000694941"/>
    </source>
</evidence>
<feature type="compositionally biased region" description="Low complexity" evidence="1">
    <location>
        <begin position="85"/>
        <end position="101"/>
    </location>
</feature>
<evidence type="ECO:0000313" key="3">
    <source>
        <dbReference type="RefSeq" id="XP_022236513.1"/>
    </source>
</evidence>
<feature type="compositionally biased region" description="Polar residues" evidence="1">
    <location>
        <begin position="7"/>
        <end position="18"/>
    </location>
</feature>
<reference evidence="3" key="1">
    <citation type="submission" date="2025-08" db="UniProtKB">
        <authorList>
            <consortium name="RefSeq"/>
        </authorList>
    </citation>
    <scope>IDENTIFICATION</scope>
    <source>
        <tissue evidence="3">Muscle</tissue>
    </source>
</reference>
<name>A0ABM1RYQ8_LIMPO</name>
<evidence type="ECO:0000256" key="1">
    <source>
        <dbReference type="SAM" id="MobiDB-lite"/>
    </source>
</evidence>
<feature type="compositionally biased region" description="Basic and acidic residues" evidence="1">
    <location>
        <begin position="29"/>
        <end position="41"/>
    </location>
</feature>